<evidence type="ECO:0000313" key="2">
    <source>
        <dbReference type="EMBL" id="ARN82316.1"/>
    </source>
</evidence>
<evidence type="ECO:0000256" key="1">
    <source>
        <dbReference type="SAM" id="MobiDB-lite"/>
    </source>
</evidence>
<keyword evidence="3" id="KW-1185">Reference proteome</keyword>
<dbReference type="AlphaFoldDB" id="A0A1W6MXS0"/>
<dbReference type="EMBL" id="CP019948">
    <property type="protein sequence ID" value="ARN82316.1"/>
    <property type="molecule type" value="Genomic_DNA"/>
</dbReference>
<reference evidence="2 3" key="1">
    <citation type="submission" date="2017-02" db="EMBL/GenBank/DDBJ databases">
        <authorList>
            <person name="Peterson S.W."/>
        </authorList>
    </citation>
    <scope>NUCLEOTIDE SEQUENCE [LARGE SCALE GENOMIC DNA]</scope>
    <source>
        <strain evidence="2 3">S285</strain>
    </source>
</reference>
<dbReference type="Proteomes" id="UP000193978">
    <property type="component" value="Chromosome"/>
</dbReference>
<name>A0A1W6MXS0_9HYPH</name>
<protein>
    <submittedName>
        <fullName evidence="2">Uncharacterized protein</fullName>
    </submittedName>
</protein>
<proteinExistence type="predicted"/>
<sequence length="98" mass="10597">MRTCLGVFDKIRSKVSRPIYFESLSRGAFSASYFFFSAGCGQKVHIKGHPTIVVISKVGIGICYSAIVLPPGSQNSDRRLASTTPCPSSCGDVRPRAR</sequence>
<gene>
    <name evidence="2" type="ORF">B1812_15840</name>
</gene>
<organism evidence="2 3">
    <name type="scientific">Methylocystis bryophila</name>
    <dbReference type="NCBI Taxonomy" id="655015"/>
    <lineage>
        <taxon>Bacteria</taxon>
        <taxon>Pseudomonadati</taxon>
        <taxon>Pseudomonadota</taxon>
        <taxon>Alphaproteobacteria</taxon>
        <taxon>Hyphomicrobiales</taxon>
        <taxon>Methylocystaceae</taxon>
        <taxon>Methylocystis</taxon>
    </lineage>
</organism>
<dbReference type="KEGG" id="mbry:B1812_15840"/>
<accession>A0A1W6MXS0</accession>
<feature type="region of interest" description="Disordered" evidence="1">
    <location>
        <begin position="72"/>
        <end position="98"/>
    </location>
</feature>
<evidence type="ECO:0000313" key="3">
    <source>
        <dbReference type="Proteomes" id="UP000193978"/>
    </source>
</evidence>